<comment type="caution">
    <text evidence="2">The sequence shown here is derived from an EMBL/GenBank/DDBJ whole genome shotgun (WGS) entry which is preliminary data.</text>
</comment>
<evidence type="ECO:0000313" key="2">
    <source>
        <dbReference type="EMBL" id="CAF5222367.1"/>
    </source>
</evidence>
<proteinExistence type="predicted"/>
<reference evidence="2" key="1">
    <citation type="submission" date="2021-02" db="EMBL/GenBank/DDBJ databases">
        <authorList>
            <person name="Nowell W R."/>
        </authorList>
    </citation>
    <scope>NUCLEOTIDE SEQUENCE</scope>
</reference>
<evidence type="ECO:0000313" key="3">
    <source>
        <dbReference type="Proteomes" id="UP000681720"/>
    </source>
</evidence>
<organism evidence="2 3">
    <name type="scientific">Rotaria magnacalcarata</name>
    <dbReference type="NCBI Taxonomy" id="392030"/>
    <lineage>
        <taxon>Eukaryota</taxon>
        <taxon>Metazoa</taxon>
        <taxon>Spiralia</taxon>
        <taxon>Gnathifera</taxon>
        <taxon>Rotifera</taxon>
        <taxon>Eurotatoria</taxon>
        <taxon>Bdelloidea</taxon>
        <taxon>Philodinida</taxon>
        <taxon>Philodinidae</taxon>
        <taxon>Rotaria</taxon>
    </lineage>
</organism>
<feature type="compositionally biased region" description="Polar residues" evidence="1">
    <location>
        <begin position="50"/>
        <end position="84"/>
    </location>
</feature>
<feature type="region of interest" description="Disordered" evidence="1">
    <location>
        <begin position="47"/>
        <end position="95"/>
    </location>
</feature>
<dbReference type="AlphaFoldDB" id="A0A8S3JRA9"/>
<dbReference type="EMBL" id="CAJOBJ010368690">
    <property type="protein sequence ID" value="CAF5222367.1"/>
    <property type="molecule type" value="Genomic_DNA"/>
</dbReference>
<gene>
    <name evidence="2" type="ORF">GIL414_LOCUS85033</name>
</gene>
<protein>
    <submittedName>
        <fullName evidence="2">Uncharacterized protein</fullName>
    </submittedName>
</protein>
<dbReference type="Proteomes" id="UP000681720">
    <property type="component" value="Unassembled WGS sequence"/>
</dbReference>
<evidence type="ECO:0000256" key="1">
    <source>
        <dbReference type="SAM" id="MobiDB-lite"/>
    </source>
</evidence>
<sequence length="95" mass="10859">MGQNNNRTNAKNINTTAAYNLEEMIAYIRQNPNIALGIHHHLTEAPHLQQLHTPIEASTPQTPKRNLDSSDSNDAQKYQNSNVFYRTENKKNMVK</sequence>
<accession>A0A8S3JRA9</accession>
<name>A0A8S3JRA9_9BILA</name>